<dbReference type="Pfam" id="PF03478">
    <property type="entry name" value="Beta-prop_KIB1-4"/>
    <property type="match status" value="1"/>
</dbReference>
<accession>A0A1E5VBD3</accession>
<feature type="domain" description="KIB1-4 beta-propeller" evidence="1">
    <location>
        <begin position="24"/>
        <end position="68"/>
    </location>
</feature>
<keyword evidence="3" id="KW-1185">Reference proteome</keyword>
<comment type="caution">
    <text evidence="2">The sequence shown here is derived from an EMBL/GenBank/DDBJ whole genome shotgun (WGS) entry which is preliminary data.</text>
</comment>
<evidence type="ECO:0000313" key="3">
    <source>
        <dbReference type="Proteomes" id="UP000095767"/>
    </source>
</evidence>
<dbReference type="Proteomes" id="UP000095767">
    <property type="component" value="Unassembled WGS sequence"/>
</dbReference>
<dbReference type="AlphaFoldDB" id="A0A1E5VBD3"/>
<dbReference type="InterPro" id="IPR005174">
    <property type="entry name" value="KIB1-4_b-propeller"/>
</dbReference>
<reference evidence="2 3" key="1">
    <citation type="submission" date="2016-09" db="EMBL/GenBank/DDBJ databases">
        <title>The draft genome of Dichanthelium oligosanthes: A C3 panicoid grass species.</title>
        <authorList>
            <person name="Studer A.J."/>
            <person name="Schnable J.C."/>
            <person name="Brutnell T.P."/>
        </authorList>
    </citation>
    <scope>NUCLEOTIDE SEQUENCE [LARGE SCALE GENOMIC DNA]</scope>
    <source>
        <strain evidence="3">cv. Kellogg 1175</strain>
        <tissue evidence="2">Leaf</tissue>
    </source>
</reference>
<protein>
    <recommendedName>
        <fullName evidence="1">KIB1-4 beta-propeller domain-containing protein</fullName>
    </recommendedName>
</protein>
<organism evidence="2 3">
    <name type="scientific">Dichanthelium oligosanthes</name>
    <dbReference type="NCBI Taxonomy" id="888268"/>
    <lineage>
        <taxon>Eukaryota</taxon>
        <taxon>Viridiplantae</taxon>
        <taxon>Streptophyta</taxon>
        <taxon>Embryophyta</taxon>
        <taxon>Tracheophyta</taxon>
        <taxon>Spermatophyta</taxon>
        <taxon>Magnoliopsida</taxon>
        <taxon>Liliopsida</taxon>
        <taxon>Poales</taxon>
        <taxon>Poaceae</taxon>
        <taxon>PACMAD clade</taxon>
        <taxon>Panicoideae</taxon>
        <taxon>Panicodae</taxon>
        <taxon>Paniceae</taxon>
        <taxon>Dichantheliinae</taxon>
        <taxon>Dichanthelium</taxon>
    </lineage>
</organism>
<evidence type="ECO:0000313" key="2">
    <source>
        <dbReference type="EMBL" id="OEL22463.1"/>
    </source>
</evidence>
<dbReference type="OrthoDB" id="686362at2759"/>
<evidence type="ECO:0000259" key="1">
    <source>
        <dbReference type="Pfam" id="PF03478"/>
    </source>
</evidence>
<dbReference type="EMBL" id="LWDX02045280">
    <property type="protein sequence ID" value="OEL22463.1"/>
    <property type="molecule type" value="Genomic_DNA"/>
</dbReference>
<proteinExistence type="predicted"/>
<gene>
    <name evidence="2" type="ORF">BAE44_0016518</name>
</gene>
<sequence length="100" mass="11129">MVFLATERKLPDADAKFPMAGYPCSWSKLDTLGGRMLFVGYGCSRSYEVDKYPGFKDGIYFLDDGKFYDEALLFGNDVLGIGIGIECKLNRSDCDMVIVS</sequence>
<name>A0A1E5VBD3_9POAL</name>